<dbReference type="Proteomes" id="UP000010798">
    <property type="component" value="Chromosome"/>
</dbReference>
<dbReference type="InterPro" id="IPR029058">
    <property type="entry name" value="AB_hydrolase_fold"/>
</dbReference>
<dbReference type="InterPro" id="IPR050471">
    <property type="entry name" value="AB_hydrolase"/>
</dbReference>
<dbReference type="SUPFAM" id="SSF53474">
    <property type="entry name" value="alpha/beta-Hydrolases"/>
    <property type="match status" value="1"/>
</dbReference>
<dbReference type="GO" id="GO:0016787">
    <property type="term" value="F:hydrolase activity"/>
    <property type="evidence" value="ECO:0007669"/>
    <property type="project" value="UniProtKB-KW"/>
</dbReference>
<name>L0DCI5_SINAD</name>
<dbReference type="AlphaFoldDB" id="L0DCI5"/>
<keyword evidence="2" id="KW-0012">Acyltransferase</keyword>
<proteinExistence type="predicted"/>
<dbReference type="PRINTS" id="PR00111">
    <property type="entry name" value="ABHYDROLASE"/>
</dbReference>
<dbReference type="Pfam" id="PF00561">
    <property type="entry name" value="Abhydrolase_1"/>
    <property type="match status" value="1"/>
</dbReference>
<dbReference type="Gene3D" id="3.40.50.1820">
    <property type="entry name" value="alpha/beta hydrolase"/>
    <property type="match status" value="1"/>
</dbReference>
<evidence type="ECO:0000313" key="2">
    <source>
        <dbReference type="EMBL" id="AGA26553.1"/>
    </source>
</evidence>
<dbReference type="GO" id="GO:0016746">
    <property type="term" value="F:acyltransferase activity"/>
    <property type="evidence" value="ECO:0007669"/>
    <property type="project" value="UniProtKB-KW"/>
</dbReference>
<accession>L0DCI5</accession>
<dbReference type="EMBL" id="CP003364">
    <property type="protein sequence ID" value="AGA26553.1"/>
    <property type="molecule type" value="Genomic_DNA"/>
</dbReference>
<dbReference type="STRING" id="886293.Sinac_2235"/>
<dbReference type="RefSeq" id="WP_015245709.1">
    <property type="nucleotide sequence ID" value="NC_019892.1"/>
</dbReference>
<organism evidence="2 3">
    <name type="scientific">Singulisphaera acidiphila (strain ATCC BAA-1392 / DSM 18658 / VKM B-2454 / MOB10)</name>
    <dbReference type="NCBI Taxonomy" id="886293"/>
    <lineage>
        <taxon>Bacteria</taxon>
        <taxon>Pseudomonadati</taxon>
        <taxon>Planctomycetota</taxon>
        <taxon>Planctomycetia</taxon>
        <taxon>Isosphaerales</taxon>
        <taxon>Isosphaeraceae</taxon>
        <taxon>Singulisphaera</taxon>
    </lineage>
</organism>
<keyword evidence="2" id="KW-0378">Hydrolase</keyword>
<dbReference type="OrthoDB" id="9780932at2"/>
<dbReference type="eggNOG" id="COG2267">
    <property type="taxonomic scope" value="Bacteria"/>
</dbReference>
<dbReference type="PANTHER" id="PTHR43433">
    <property type="entry name" value="HYDROLASE, ALPHA/BETA FOLD FAMILY PROTEIN"/>
    <property type="match status" value="1"/>
</dbReference>
<reference evidence="2 3" key="1">
    <citation type="submission" date="2012-02" db="EMBL/GenBank/DDBJ databases">
        <title>Complete sequence of chromosome of Singulisphaera acidiphila DSM 18658.</title>
        <authorList>
            <consortium name="US DOE Joint Genome Institute (JGI-PGF)"/>
            <person name="Lucas S."/>
            <person name="Copeland A."/>
            <person name="Lapidus A."/>
            <person name="Glavina del Rio T."/>
            <person name="Dalin E."/>
            <person name="Tice H."/>
            <person name="Bruce D."/>
            <person name="Goodwin L."/>
            <person name="Pitluck S."/>
            <person name="Peters L."/>
            <person name="Ovchinnikova G."/>
            <person name="Chertkov O."/>
            <person name="Kyrpides N."/>
            <person name="Mavromatis K."/>
            <person name="Ivanova N."/>
            <person name="Brettin T."/>
            <person name="Detter J.C."/>
            <person name="Han C."/>
            <person name="Larimer F."/>
            <person name="Land M."/>
            <person name="Hauser L."/>
            <person name="Markowitz V."/>
            <person name="Cheng J.-F."/>
            <person name="Hugenholtz P."/>
            <person name="Woyke T."/>
            <person name="Wu D."/>
            <person name="Tindall B."/>
            <person name="Pomrenke H."/>
            <person name="Brambilla E."/>
            <person name="Klenk H.-P."/>
            <person name="Eisen J.A."/>
        </authorList>
    </citation>
    <scope>NUCLEOTIDE SEQUENCE [LARGE SCALE GENOMIC DNA]</scope>
    <source>
        <strain evidence="3">ATCC BAA-1392 / DSM 18658 / VKM B-2454 / MOB10</strain>
    </source>
</reference>
<dbReference type="KEGG" id="saci:Sinac_2235"/>
<feature type="domain" description="AB hydrolase-1" evidence="1">
    <location>
        <begin position="21"/>
        <end position="242"/>
    </location>
</feature>
<dbReference type="HOGENOM" id="CLU_020336_50_5_0"/>
<sequence length="283" mass="32045">MPYFAHDGLEFHFRSEGQGIPVVWQHGLGSDVDQTFALLEPGLEQELSGFQFVGFDARAHGRTRPLGDPKKIGIAASADDLRDFLDDRKIDRAVIGGISMGAAIALNFALRYPERLLGLIFSRPAWLDRPHPENLRIFTHISQYILKYGSAKGLEEFRRTPEYERLARESPDCAQVVVNHFEFPRAEECVVRLERIPHDAPSHDRSEWKTLSVPTLVLANHQDPIHPWDFAETLAAQIPGAMLREVTAKSVDVDRHAEDVRRHIGEFLSKNFALETRDRHASA</sequence>
<evidence type="ECO:0000259" key="1">
    <source>
        <dbReference type="Pfam" id="PF00561"/>
    </source>
</evidence>
<dbReference type="InterPro" id="IPR000073">
    <property type="entry name" value="AB_hydrolase_1"/>
</dbReference>
<keyword evidence="2" id="KW-0808">Transferase</keyword>
<evidence type="ECO:0000313" key="3">
    <source>
        <dbReference type="Proteomes" id="UP000010798"/>
    </source>
</evidence>
<gene>
    <name evidence="2" type="ordered locus">Sinac_2235</name>
</gene>
<keyword evidence="3" id="KW-1185">Reference proteome</keyword>
<dbReference type="PANTHER" id="PTHR43433:SF5">
    <property type="entry name" value="AB HYDROLASE-1 DOMAIN-CONTAINING PROTEIN"/>
    <property type="match status" value="1"/>
</dbReference>
<protein>
    <submittedName>
        <fullName evidence="2">Putative hydrolase or acyltransferase of alpha/beta superfamily</fullName>
    </submittedName>
</protein>